<name>A0A0A2K2C5_PENEN</name>
<dbReference type="Gene3D" id="2.40.50.840">
    <property type="match status" value="1"/>
</dbReference>
<dbReference type="RefSeq" id="XP_016600422.1">
    <property type="nucleotide sequence ID" value="XM_016744502.1"/>
</dbReference>
<proteinExistence type="predicted"/>
<dbReference type="HOGENOM" id="CLU_026848_1_0_1"/>
<dbReference type="InterPro" id="IPR016039">
    <property type="entry name" value="Thiolase-like"/>
</dbReference>
<feature type="region of interest" description="Disordered" evidence="1">
    <location>
        <begin position="371"/>
        <end position="396"/>
    </location>
</feature>
<dbReference type="EMBL" id="JQFZ01000103">
    <property type="protein sequence ID" value="KGO59157.1"/>
    <property type="molecule type" value="Genomic_DNA"/>
</dbReference>
<evidence type="ECO:0000313" key="4">
    <source>
        <dbReference type="Proteomes" id="UP000030143"/>
    </source>
</evidence>
<dbReference type="PhylomeDB" id="A0A0A2K2C5"/>
<dbReference type="SUPFAM" id="SSF53901">
    <property type="entry name" value="Thiolase-like"/>
    <property type="match status" value="1"/>
</dbReference>
<keyword evidence="4" id="KW-1185">Reference proteome</keyword>
<reference evidence="3 4" key="1">
    <citation type="journal article" date="2015" name="Mol. Plant Microbe Interact.">
        <title>Genome, transcriptome, and functional analyses of Penicillium expansum provide new insights into secondary metabolism and pathogenicity.</title>
        <authorList>
            <person name="Ballester A.R."/>
            <person name="Marcet-Houben M."/>
            <person name="Levin E."/>
            <person name="Sela N."/>
            <person name="Selma-Lazaro C."/>
            <person name="Carmona L."/>
            <person name="Wisniewski M."/>
            <person name="Droby S."/>
            <person name="Gonzalez-Candelas L."/>
            <person name="Gabaldon T."/>
        </authorList>
    </citation>
    <scope>NUCLEOTIDE SEQUENCE [LARGE SCALE GENOMIC DNA]</scope>
    <source>
        <strain evidence="3 4">MD-8</strain>
    </source>
</reference>
<dbReference type="InterPro" id="IPR040771">
    <property type="entry name" value="TLP1_add_C"/>
</dbReference>
<dbReference type="STRING" id="27334.A0A0A2K2C5"/>
<dbReference type="OrthoDB" id="435240at2759"/>
<evidence type="ECO:0000259" key="2">
    <source>
        <dbReference type="Pfam" id="PF18313"/>
    </source>
</evidence>
<dbReference type="Pfam" id="PF18313">
    <property type="entry name" value="TLP1_add_C"/>
    <property type="match status" value="1"/>
</dbReference>
<dbReference type="GO" id="GO:0016746">
    <property type="term" value="F:acyltransferase activity"/>
    <property type="evidence" value="ECO:0007669"/>
    <property type="project" value="InterPro"/>
</dbReference>
<dbReference type="GeneID" id="27679922"/>
<organism evidence="3 4">
    <name type="scientific">Penicillium expansum</name>
    <name type="common">Blue mold rot fungus</name>
    <dbReference type="NCBI Taxonomy" id="27334"/>
    <lineage>
        <taxon>Eukaryota</taxon>
        <taxon>Fungi</taxon>
        <taxon>Dikarya</taxon>
        <taxon>Ascomycota</taxon>
        <taxon>Pezizomycotina</taxon>
        <taxon>Eurotiomycetes</taxon>
        <taxon>Eurotiomycetidae</taxon>
        <taxon>Eurotiales</taxon>
        <taxon>Aspergillaceae</taxon>
        <taxon>Penicillium</taxon>
    </lineage>
</organism>
<dbReference type="Proteomes" id="UP000030143">
    <property type="component" value="Unassembled WGS sequence"/>
</dbReference>
<sequence>MAPHKVPIIIGVGEVKNPSRRKEDAIEPLHLMRDAVKEAASDACHAGAPAIISSIDSVKVVASSTWQYKDLPGLVCEGLGIKASHTSYSELAGSASVQLIDDTARMIANEQIEVGVVVGGEAMASLKGLIKDGTYPPPWTVPETAQVYYANDTDMFTGIGRAHRVGVPMHVYAMYENGLRWRRGQSPLKNLEESSSLYARFADIASQHPMAWNSGKSLQTANEIGNITKQNRMICFPYPLLMNAFNDVNLVSACILTTTECAERMGISRDKWIFPLGGGRAEDSKDFWNRPNFYSSRAIACVLDSCFQSSGLGKDDIDLFDFYSQSNTLAQAVAEMVRQLRKLGGLPKPSNGLILANGGVLTTENAICRSTHPRRSNDQYPTSANNQLLPASQLTPPISMHGEGEAIIETYTVEYDRENRPRLGHIVCRLRSNGHRVIANHGDIITLEQLSR</sequence>
<dbReference type="Gene3D" id="3.40.47.10">
    <property type="match status" value="1"/>
</dbReference>
<dbReference type="VEuPathDB" id="FungiDB:PEXP_049930"/>
<feature type="compositionally biased region" description="Polar residues" evidence="1">
    <location>
        <begin position="378"/>
        <end position="396"/>
    </location>
</feature>
<feature type="domain" description="Thiolase-like protein type 1 additional C-terminal" evidence="2">
    <location>
        <begin position="393"/>
        <end position="451"/>
    </location>
</feature>
<accession>A0A0A2K2C5</accession>
<gene>
    <name evidence="3" type="ORF">PEX2_072320</name>
</gene>
<dbReference type="AlphaFoldDB" id="A0A0A2K2C5"/>
<evidence type="ECO:0000256" key="1">
    <source>
        <dbReference type="SAM" id="MobiDB-lite"/>
    </source>
</evidence>
<protein>
    <submittedName>
        <fullName evidence="3">Thiolase</fullName>
    </submittedName>
</protein>
<evidence type="ECO:0000313" key="3">
    <source>
        <dbReference type="EMBL" id="KGO59157.1"/>
    </source>
</evidence>
<comment type="caution">
    <text evidence="3">The sequence shown here is derived from an EMBL/GenBank/DDBJ whole genome shotgun (WGS) entry which is preliminary data.</text>
</comment>